<dbReference type="EMBL" id="LT635757">
    <property type="protein sequence ID" value="SGZ49218.1"/>
    <property type="molecule type" value="Genomic_DNA"/>
</dbReference>
<evidence type="ECO:0000313" key="4">
    <source>
        <dbReference type="Proteomes" id="UP000182334"/>
    </source>
</evidence>
<organism evidence="2 3">
    <name type="scientific">Sungouiella intermedia</name>
    <dbReference type="NCBI Taxonomy" id="45354"/>
    <lineage>
        <taxon>Eukaryota</taxon>
        <taxon>Fungi</taxon>
        <taxon>Dikarya</taxon>
        <taxon>Ascomycota</taxon>
        <taxon>Saccharomycotina</taxon>
        <taxon>Pichiomycetes</taxon>
        <taxon>Metschnikowiaceae</taxon>
        <taxon>Sungouiella</taxon>
    </lineage>
</organism>
<dbReference type="Proteomes" id="UP000182334">
    <property type="component" value="Chromosome II"/>
</dbReference>
<evidence type="ECO:0000313" key="1">
    <source>
        <dbReference type="EMBL" id="SGZ49218.1"/>
    </source>
</evidence>
<gene>
    <name evidence="2" type="ORF">SAMEA4029009_CIC11G00000004793</name>
    <name evidence="1" type="ORF">SAMEA4029010_CIC11G00000004124</name>
</gene>
<proteinExistence type="predicted"/>
<evidence type="ECO:0000313" key="2">
    <source>
        <dbReference type="EMBL" id="SGZ52969.1"/>
    </source>
</evidence>
<protein>
    <submittedName>
        <fullName evidence="1">CIC11C00000004124</fullName>
    </submittedName>
    <submittedName>
        <fullName evidence="2">CIC11C00000004793</fullName>
    </submittedName>
</protein>
<dbReference type="Proteomes" id="UP000182259">
    <property type="component" value="Chromosome III"/>
</dbReference>
<sequence>MPGDKSEMAKNIATSVAGSIGGNKVADALHLGGAGHIAGGVAGSIAAQEGEQKVEDKARQ</sequence>
<accession>A0A1L0BNM6</accession>
<dbReference type="AlphaFoldDB" id="A0A1L0BNM6"/>
<evidence type="ECO:0000313" key="3">
    <source>
        <dbReference type="Proteomes" id="UP000182259"/>
    </source>
</evidence>
<reference evidence="3 4" key="1">
    <citation type="submission" date="2016-10" db="EMBL/GenBank/DDBJ databases">
        <authorList>
            <person name="de Groot N.N."/>
        </authorList>
    </citation>
    <scope>NUCLEOTIDE SEQUENCE [LARGE SCALE GENOMIC DNA]</scope>
    <source>
        <strain evidence="1 4">CBS 141442</strain>
        <strain evidence="2 3">PYCC 4715</strain>
    </source>
</reference>
<dbReference type="EMBL" id="LT635766">
    <property type="protein sequence ID" value="SGZ52969.1"/>
    <property type="molecule type" value="Genomic_DNA"/>
</dbReference>
<name>A0A1L0BNM6_9ASCO</name>
<keyword evidence="4" id="KW-1185">Reference proteome</keyword>